<protein>
    <recommendedName>
        <fullName evidence="6">Transcription initiation factor TFIID subunit 1</fullName>
    </recommendedName>
</protein>
<feature type="region of interest" description="Disordered" evidence="9">
    <location>
        <begin position="679"/>
        <end position="711"/>
    </location>
</feature>
<gene>
    <name evidence="11" type="ORF">C2E20_6029</name>
</gene>
<evidence type="ECO:0000259" key="10">
    <source>
        <dbReference type="PROSITE" id="PS50014"/>
    </source>
</evidence>
<feature type="compositionally biased region" description="Gly residues" evidence="9">
    <location>
        <begin position="2174"/>
        <end position="2185"/>
    </location>
</feature>
<evidence type="ECO:0000256" key="2">
    <source>
        <dbReference type="ARBA" id="ARBA00023015"/>
    </source>
</evidence>
<feature type="region of interest" description="Disordered" evidence="9">
    <location>
        <begin position="1868"/>
        <end position="1894"/>
    </location>
</feature>
<name>A0A2P6V956_9CHLO</name>
<dbReference type="GO" id="GO:0016251">
    <property type="term" value="F:RNA polymerase II general transcription initiation factor activity"/>
    <property type="evidence" value="ECO:0007669"/>
    <property type="project" value="InterPro"/>
</dbReference>
<evidence type="ECO:0000256" key="3">
    <source>
        <dbReference type="ARBA" id="ARBA00023117"/>
    </source>
</evidence>
<organism evidence="11 12">
    <name type="scientific">Micractinium conductrix</name>
    <dbReference type="NCBI Taxonomy" id="554055"/>
    <lineage>
        <taxon>Eukaryota</taxon>
        <taxon>Viridiplantae</taxon>
        <taxon>Chlorophyta</taxon>
        <taxon>core chlorophytes</taxon>
        <taxon>Trebouxiophyceae</taxon>
        <taxon>Chlorellales</taxon>
        <taxon>Chlorellaceae</taxon>
        <taxon>Chlorella clade</taxon>
        <taxon>Micractinium</taxon>
    </lineage>
</organism>
<dbReference type="OrthoDB" id="21449at2759"/>
<evidence type="ECO:0000256" key="1">
    <source>
        <dbReference type="ARBA" id="ARBA00004123"/>
    </source>
</evidence>
<proteinExistence type="predicted"/>
<dbReference type="PROSITE" id="PS50014">
    <property type="entry name" value="BROMODOMAIN_2"/>
    <property type="match status" value="1"/>
</dbReference>
<feature type="compositionally biased region" description="Low complexity" evidence="9">
    <location>
        <begin position="586"/>
        <end position="611"/>
    </location>
</feature>
<dbReference type="EMBL" id="LHPF02000019">
    <property type="protein sequence ID" value="PSC70622.1"/>
    <property type="molecule type" value="Genomic_DNA"/>
</dbReference>
<comment type="subcellular location">
    <subcellularLocation>
        <location evidence="1">Nucleus</location>
    </subcellularLocation>
</comment>
<keyword evidence="8" id="KW-0175">Coiled coil</keyword>
<feature type="region of interest" description="Disordered" evidence="9">
    <location>
        <begin position="2329"/>
        <end position="2349"/>
    </location>
</feature>
<feature type="coiled-coil region" evidence="8">
    <location>
        <begin position="378"/>
        <end position="405"/>
    </location>
</feature>
<feature type="compositionally biased region" description="Acidic residues" evidence="9">
    <location>
        <begin position="565"/>
        <end position="576"/>
    </location>
</feature>
<dbReference type="SUPFAM" id="SSF47370">
    <property type="entry name" value="Bromodomain"/>
    <property type="match status" value="1"/>
</dbReference>
<dbReference type="GO" id="GO:0004402">
    <property type="term" value="F:histone acetyltransferase activity"/>
    <property type="evidence" value="ECO:0007669"/>
    <property type="project" value="InterPro"/>
</dbReference>
<dbReference type="STRING" id="554055.A0A2P6V956"/>
<keyword evidence="2" id="KW-0805">Transcription regulation</keyword>
<dbReference type="InterPro" id="IPR036741">
    <property type="entry name" value="TAFII-230_TBP-bd_sf"/>
</dbReference>
<keyword evidence="3 7" id="KW-0103">Bromodomain</keyword>
<feature type="compositionally biased region" description="Acidic residues" evidence="9">
    <location>
        <begin position="2048"/>
        <end position="2065"/>
    </location>
</feature>
<evidence type="ECO:0000256" key="9">
    <source>
        <dbReference type="SAM" id="MobiDB-lite"/>
    </source>
</evidence>
<evidence type="ECO:0000313" key="12">
    <source>
        <dbReference type="Proteomes" id="UP000239649"/>
    </source>
</evidence>
<evidence type="ECO:0000256" key="4">
    <source>
        <dbReference type="ARBA" id="ARBA00023163"/>
    </source>
</evidence>
<feature type="region of interest" description="Disordered" evidence="9">
    <location>
        <begin position="1645"/>
        <end position="1677"/>
    </location>
</feature>
<feature type="compositionally biased region" description="Basic and acidic residues" evidence="9">
    <location>
        <begin position="2035"/>
        <end position="2047"/>
    </location>
</feature>
<dbReference type="SUPFAM" id="SSF47055">
    <property type="entry name" value="TAF(II)230 TBP-binding fragment"/>
    <property type="match status" value="1"/>
</dbReference>
<dbReference type="PANTHER" id="PTHR13900">
    <property type="entry name" value="TRANSCRIPTION INITIATION FACTOR TFIID"/>
    <property type="match status" value="1"/>
</dbReference>
<feature type="compositionally biased region" description="Low complexity" evidence="9">
    <location>
        <begin position="2086"/>
        <end position="2100"/>
    </location>
</feature>
<feature type="compositionally biased region" description="Low complexity" evidence="9">
    <location>
        <begin position="1792"/>
        <end position="1802"/>
    </location>
</feature>
<feature type="compositionally biased region" description="Low complexity" evidence="9">
    <location>
        <begin position="1924"/>
        <end position="1960"/>
    </location>
</feature>
<dbReference type="Pfam" id="PF12157">
    <property type="entry name" value="DUF3591"/>
    <property type="match status" value="1"/>
</dbReference>
<comment type="caution">
    <text evidence="11">The sequence shown here is derived from an EMBL/GenBank/DDBJ whole genome shotgun (WGS) entry which is preliminary data.</text>
</comment>
<feature type="region of interest" description="Disordered" evidence="9">
    <location>
        <begin position="534"/>
        <end position="656"/>
    </location>
</feature>
<dbReference type="Gene3D" id="1.20.920.10">
    <property type="entry name" value="Bromodomain-like"/>
    <property type="match status" value="1"/>
</dbReference>
<dbReference type="Pfam" id="PF09247">
    <property type="entry name" value="TBP-binding"/>
    <property type="match status" value="1"/>
</dbReference>
<dbReference type="SMART" id="SM00297">
    <property type="entry name" value="BROMO"/>
    <property type="match status" value="1"/>
</dbReference>
<dbReference type="InterPro" id="IPR022591">
    <property type="entry name" value="TAF1_HAT_dom"/>
</dbReference>
<dbReference type="GO" id="GO:0003743">
    <property type="term" value="F:translation initiation factor activity"/>
    <property type="evidence" value="ECO:0007669"/>
    <property type="project" value="UniProtKB-KW"/>
</dbReference>
<dbReference type="GO" id="GO:0051123">
    <property type="term" value="P:RNA polymerase II preinitiation complex assembly"/>
    <property type="evidence" value="ECO:0007669"/>
    <property type="project" value="TreeGrafter"/>
</dbReference>
<feature type="region of interest" description="Disordered" evidence="9">
    <location>
        <begin position="1693"/>
        <end position="1721"/>
    </location>
</feature>
<feature type="compositionally biased region" description="Basic residues" evidence="9">
    <location>
        <begin position="1876"/>
        <end position="1885"/>
    </location>
</feature>
<dbReference type="GO" id="GO:0005669">
    <property type="term" value="C:transcription factor TFIID complex"/>
    <property type="evidence" value="ECO:0007669"/>
    <property type="project" value="InterPro"/>
</dbReference>
<sequence length="2349" mass="250314">MAIRPGAARRARLGRSGRGAAAGLFLLLSAWFLAARRIGIPPRLAAFGFGTDPDGYSADTPALVHGSLPKHGPLASVAAVGAGGTRARLFFPPTWHAARLAGGRVGPPPSKWCPIMFNDKYRFIYPKPCKAAGTSLLTFFTDCREPHAADYCLTQLDYDNATMVHDLLAAWPNYFVFSFSRNVLRRAVSQYQYLSLFMGDRPDCPRLSWGEFCIDPYRLGDLCPDEGTLAAAASAGNASKLCCTQSAQHHYMHAAPQATCFTTANGRSALDWLGRVEDFQEDFAALSAREAMDGEEERPEGQEAPLVGFIFGNVEEKTGRVEADYLDEEAKEHLEGLARVQGGLDVQAELQADGEASAQGGGDVAGAAVQPAADARDYADEAELIEDAEAAAAAAAEQQRQLRLVGAALQAGAAAEEEDYDFDEEAPAAAAPAAAPPMQLLAPAAALPAAAAAAAAALAAAAPPRAAAPPGVPLPQLEAAQQLHVRLPVLGKSVDGETVLRFSELYGYQGVMAGHVANAAELRPPSLLPRGKGRAAAARVAAPPPAEEAEDEEEALMLAEHVEVPAEEEDGEESENPEGAGQQPRGAHQAAPLPAAAAQAQHGGQQQAQHARPGHPAREQQLGKPRGGAADAAAPADDADGADAPGTGSSGGSVSDLTFGPLNTLAWEDKVCWYGADAGESEHETDEEPAATEPDWGQPDAADGGYGDQQLADGQATWGQVEQQQPEQQQFAQADIAAMFQQQPVEQQALGVAQFGGGLPLVFNPPAAGPGASAALPMLSMVQQQHQLQHQPGQLGFSDEMPGLTSAAAAETAARAAADSDDEEFMALPRAPLLRLELQRLMPAGGEDGSERALRPAPDMLPVHREAWEERIAWDGVRDARRIRAPPTAFDLNDASQAFELTQPVAQQPAAAGRVAFAVSGSAADVAALVSQAAALIIQPQAAALPLPPRGSGYDASNPEEVELWRLQQGLAREREYHHLARRKAGTGAAMRVLHAKLANDLATVPILNPNPQSQDELEALSLWHTPRGKWWPVEAGRVALTVGAGKKGKSGGAGLVTVNISSLTGLHKAYQSVTLDSRLQDLWKHLVDYIALFKPAAGMQPLMLLPGRPPLPLPLDQPLYATGAVKEGQKQVKLSVAFQDIELLRTAVIAAVPSNDNPALLRPPNAFTRKRDFSAAEPGHVVLLEYMEQQPPLLNRPGMGAKLVTYYRKQDPADQGHQKLKQERPRWCVGTVQPLGDDDDSPFLGQLAKGGSSLSVESGLFRALAHPYAPPHTDFLLLRAPAGTMQLRELDSTVVVGQQLPMLRVPAPNAREVKDLEERRIYVHVFKHLRRQQAKLDKDPAKQGQRASITLKALAEAFPNRPPAMTRSYLKDACDLAVRPLGDTETFSLKEGARPPSEAELRKKLTPEETCALEACYVAAFRMKHRGLVMHEKLDKAAIEKLRLAAEMLPPEDSFQKAARLVEQAMVSAPWTLTDAFVTHFREGKAQLQLAGAADPTGRGFGYSFVRDIRHKHTGADDITKQMAKRQAGKVQGTDADLRRMTTAQAKERLRNYGLTEDEITGLGRWTMIDMVRQLASAAALDGTVDATAVKFVRHQKTTLIELQRRAAEKAQQILEKQMAVLNDTAAEDLGDQDALEAELEKELAAEEAAEGEDAAGPTPQRKKKKDGTPTPDDEQKMMQQMRAEGLMAAPAGGTAGAVGAGTALPAGSGGPPPKDGVPGTRRIRREVFFKASHGSWQKSHEILYVGRDRPGQLHSLYQKEGAGNYPFGFGTRTIAGRPKELRLSYAAARGRGVGRSAPRAGSGGGRGRGGGKKSKAAAIEEASPEALRERKSGRQRKARQFADDDFDELLSDEDFDFNEEAELPYFAVPEAKPKQPRSKKKKAAAPAAEDWGGDGAVAAQEVLPALPDDFAAALAAATMVRAPSAPAVPEQQPSQQQQAVSAGAPSQATAAGAAPSVSEVAPPDPQAGAAFPQDVQQPAAAPAPAQPKFKIKFGGAAPALLQPLREPSPDFVYDFTVGEEEEEPQQPGGRRAKAADADYEVHEADDGSDDFVPEDEDISEEDIEERRFLKKARFRSGQFDAAPAGRTASRRSTGSAVRRGGGGAAKRKSGGGGARGGGGGGAQRKRRRSEYEEEFDDEEDEAELSDDVDTLDDDDVDISTDEEGTAQPSRQRGGGSGGGAAGASGMGAAGQLGAVGRQLGAILGSIVHQLRNIKKTEYGYVKPTKVYDLVFGRVPSKTQVPDYHSWVPKPQVMILPEMAKKAKSGRYLSLEQFRADLQQLYQNAVAYNTPGQGRCGAPVFIEVAASLLADAEGLIATHLEEIEAAEGGQRYGQPPQQQHYGYAPPPY</sequence>
<feature type="compositionally biased region" description="Gly residues" evidence="9">
    <location>
        <begin position="2101"/>
        <end position="2124"/>
    </location>
</feature>
<feature type="compositionally biased region" description="Low complexity" evidence="9">
    <location>
        <begin position="1971"/>
        <end position="1989"/>
    </location>
</feature>
<keyword evidence="5" id="KW-0539">Nucleus</keyword>
<dbReference type="Proteomes" id="UP000239649">
    <property type="component" value="Unassembled WGS sequence"/>
</dbReference>
<feature type="domain" description="Bromo" evidence="10">
    <location>
        <begin position="2233"/>
        <end position="2297"/>
    </location>
</feature>
<evidence type="ECO:0000256" key="6">
    <source>
        <dbReference type="ARBA" id="ARBA00040102"/>
    </source>
</evidence>
<dbReference type="InterPro" id="IPR001487">
    <property type="entry name" value="Bromodomain"/>
</dbReference>
<keyword evidence="4" id="KW-0804">Transcription</keyword>
<feature type="region of interest" description="Disordered" evidence="9">
    <location>
        <begin position="2018"/>
        <end position="2185"/>
    </location>
</feature>
<evidence type="ECO:0000256" key="7">
    <source>
        <dbReference type="PROSITE-ProRule" id="PRU00035"/>
    </source>
</evidence>
<evidence type="ECO:0000256" key="5">
    <source>
        <dbReference type="ARBA" id="ARBA00023242"/>
    </source>
</evidence>
<dbReference type="InterPro" id="IPR040240">
    <property type="entry name" value="TAF1"/>
</dbReference>
<dbReference type="InterPro" id="IPR009067">
    <property type="entry name" value="TAF_II_230-bd"/>
</dbReference>
<evidence type="ECO:0000313" key="11">
    <source>
        <dbReference type="EMBL" id="PSC70622.1"/>
    </source>
</evidence>
<dbReference type="InterPro" id="IPR036427">
    <property type="entry name" value="Bromodomain-like_sf"/>
</dbReference>
<keyword evidence="12" id="KW-1185">Reference proteome</keyword>
<dbReference type="GO" id="GO:0017025">
    <property type="term" value="F:TBP-class protein binding"/>
    <property type="evidence" value="ECO:0007669"/>
    <property type="project" value="InterPro"/>
</dbReference>
<feature type="region of interest" description="Disordered" evidence="9">
    <location>
        <begin position="1924"/>
        <end position="1989"/>
    </location>
</feature>
<dbReference type="PANTHER" id="PTHR13900:SF0">
    <property type="entry name" value="TRANSCRIPTION INITIATION FACTOR TFIID SUBUNIT 1"/>
    <property type="match status" value="1"/>
</dbReference>
<feature type="region of interest" description="Disordered" evidence="9">
    <location>
        <begin position="1792"/>
        <end position="1847"/>
    </location>
</feature>
<evidence type="ECO:0000256" key="8">
    <source>
        <dbReference type="SAM" id="Coils"/>
    </source>
</evidence>
<reference evidence="11 12" key="1">
    <citation type="journal article" date="2018" name="Plant J.">
        <title>Genome sequences of Chlorella sorokiniana UTEX 1602 and Micractinium conductrix SAG 241.80: implications to maltose excretion by a green alga.</title>
        <authorList>
            <person name="Arriola M.B."/>
            <person name="Velmurugan N."/>
            <person name="Zhang Y."/>
            <person name="Plunkett M.H."/>
            <person name="Hondzo H."/>
            <person name="Barney B.M."/>
        </authorList>
    </citation>
    <scope>NUCLEOTIDE SEQUENCE [LARGE SCALE GENOMIC DNA]</scope>
    <source>
        <strain evidence="11 12">SAG 241.80</strain>
    </source>
</reference>
<feature type="compositionally biased region" description="Acidic residues" evidence="9">
    <location>
        <begin position="2133"/>
        <end position="2166"/>
    </location>
</feature>
<accession>A0A2P6V956</accession>
<feature type="compositionally biased region" description="Low complexity" evidence="9">
    <location>
        <begin position="627"/>
        <end position="647"/>
    </location>
</feature>
<dbReference type="Pfam" id="PF00439">
    <property type="entry name" value="Bromodomain"/>
    <property type="match status" value="1"/>
</dbReference>